<dbReference type="FunCoup" id="A0A6I9TZJ9">
    <property type="interactions" value="2057"/>
</dbReference>
<dbReference type="PROSITE" id="PS00972">
    <property type="entry name" value="USP_1"/>
    <property type="match status" value="1"/>
</dbReference>
<dbReference type="KEGG" id="sind:105172148"/>
<dbReference type="InterPro" id="IPR038765">
    <property type="entry name" value="Papain-like_cys_pep_sf"/>
</dbReference>
<dbReference type="InParanoid" id="A0A6I9TZJ9"/>
<name>A0A6I9TZJ9_SESIN</name>
<comment type="function">
    <text evidence="2">Recognizes and hydrolyzes the peptide bond at the C-terminal Gly of ubiquitin. Involved in the processing of poly-ubiquitin precursors as well as that of ubiquitinated proteins.</text>
</comment>
<dbReference type="OrthoDB" id="429671at2759"/>
<accession>A0A6I9TZJ9</accession>
<gene>
    <name evidence="5" type="primary">LOC105172148</name>
</gene>
<dbReference type="EC" id="3.4.19.12" evidence="2"/>
<dbReference type="PROSITE" id="PS00973">
    <property type="entry name" value="USP_2"/>
    <property type="match status" value="1"/>
</dbReference>
<dbReference type="PANTHER" id="PTHR24006:SF862">
    <property type="entry name" value="UBIQUITIN CARBOXYL-TERMINAL HYDROLASE"/>
    <property type="match status" value="1"/>
</dbReference>
<keyword evidence="2" id="KW-0788">Thiol protease</keyword>
<dbReference type="GO" id="GO:0006508">
    <property type="term" value="P:proteolysis"/>
    <property type="evidence" value="ECO:0007669"/>
    <property type="project" value="UniProtKB-KW"/>
</dbReference>
<comment type="similarity">
    <text evidence="1 2">Belongs to the peptidase C19 family.</text>
</comment>
<sequence>MGDPSKVLLFGSFSEDETRSWLNQTPVNAQKPGGRKELQVNSSNLGQVLTFGSFSSISDTLVAVPNGPGNMHPSAIQKDNKDLCAKSATELLPSVPENGKLHNSNHSHHGDHEITDGINFRALHVSDIDSETDGKSISELPDHESINLNGGINNPTVEAHHKEARLKTDVPVLDTREILPRGLINSGNLCFLNATLQALLSCSPFVRLLQGLKNRNIPKVGYPTLAAFAEFIGEFDMVSGTSVKKKDVTVLEIGRPFSPTMFEGVLRKFTPDVSSSISGRPRQEDAQEFLSFIMDQMHDELLKLEGQSHFDGRNSSLVSTSEDDEWETVGPKNKSAVTRTQTFLPSELSSIFGGQLRSVVKARGNKASATVQPFLLLHLDISHEVIRTIEDALHLFSAPETLDEYRASSAGKAGVVSARKSINIQALPKIMILHLMRFSYGTHGSTKLHKGVRFPLELVLSRDLLVSSSVEGRKYELVSTVTHHGREASKGHYTADVRYLNGQWLRFDDASVTAINTSKVLHDQAYVLFYKQV</sequence>
<dbReference type="InterPro" id="IPR028889">
    <property type="entry name" value="USP"/>
</dbReference>
<dbReference type="SUPFAM" id="SSF54001">
    <property type="entry name" value="Cysteine proteinases"/>
    <property type="match status" value="1"/>
</dbReference>
<dbReference type="GO" id="GO:0005634">
    <property type="term" value="C:nucleus"/>
    <property type="evidence" value="ECO:0007669"/>
    <property type="project" value="TreeGrafter"/>
</dbReference>
<dbReference type="InterPro" id="IPR001394">
    <property type="entry name" value="Peptidase_C19_UCH"/>
</dbReference>
<dbReference type="PROSITE" id="PS50235">
    <property type="entry name" value="USP_3"/>
    <property type="match status" value="1"/>
</dbReference>
<keyword evidence="2" id="KW-0833">Ubl conjugation pathway</keyword>
<feature type="domain" description="USP" evidence="3">
    <location>
        <begin position="181"/>
        <end position="533"/>
    </location>
</feature>
<protein>
    <recommendedName>
        <fullName evidence="2">Ubiquitin carboxyl-terminal hydrolase</fullName>
        <ecNumber evidence="2">3.4.19.12</ecNumber>
    </recommendedName>
</protein>
<dbReference type="GO" id="GO:0005829">
    <property type="term" value="C:cytosol"/>
    <property type="evidence" value="ECO:0007669"/>
    <property type="project" value="TreeGrafter"/>
</dbReference>
<dbReference type="InterPro" id="IPR050164">
    <property type="entry name" value="Peptidase_C19"/>
</dbReference>
<dbReference type="PANTHER" id="PTHR24006">
    <property type="entry name" value="UBIQUITIN CARBOXYL-TERMINAL HYDROLASE"/>
    <property type="match status" value="1"/>
</dbReference>
<dbReference type="AlphaFoldDB" id="A0A6I9TZJ9"/>
<dbReference type="RefSeq" id="XP_011091794.1">
    <property type="nucleotide sequence ID" value="XM_011093492.2"/>
</dbReference>
<keyword evidence="2 5" id="KW-0378">Hydrolase</keyword>
<evidence type="ECO:0000256" key="2">
    <source>
        <dbReference type="RuleBase" id="RU366025"/>
    </source>
</evidence>
<keyword evidence="2" id="KW-0645">Protease</keyword>
<dbReference type="GO" id="GO:0004843">
    <property type="term" value="F:cysteine-type deubiquitinase activity"/>
    <property type="evidence" value="ECO:0007669"/>
    <property type="project" value="UniProtKB-UniRule"/>
</dbReference>
<reference evidence="5" key="1">
    <citation type="journal article" date="2012" name="BMC Genomics">
        <title>Development and validation of genic-SSR markers in sesame by RNA-seq.</title>
        <authorList>
            <person name="Zhang H."/>
            <person name="Wei L."/>
            <person name="Miao H."/>
            <person name="Zhang T."/>
            <person name="Wang C."/>
        </authorList>
    </citation>
    <scope>NUCLEOTIDE SEQUENCE</scope>
</reference>
<keyword evidence="4" id="KW-1185">Reference proteome</keyword>
<evidence type="ECO:0000313" key="5">
    <source>
        <dbReference type="RefSeq" id="XP_011091794.1"/>
    </source>
</evidence>
<comment type="catalytic activity">
    <reaction evidence="2">
        <text>Thiol-dependent hydrolysis of ester, thioester, amide, peptide and isopeptide bonds formed by the C-terminal Gly of ubiquitin (a 76-residue protein attached to proteins as an intracellular targeting signal).</text>
        <dbReference type="EC" id="3.4.19.12"/>
    </reaction>
</comment>
<organism evidence="4 5">
    <name type="scientific">Sesamum indicum</name>
    <name type="common">Oriental sesame</name>
    <name type="synonym">Sesamum orientale</name>
    <dbReference type="NCBI Taxonomy" id="4182"/>
    <lineage>
        <taxon>Eukaryota</taxon>
        <taxon>Viridiplantae</taxon>
        <taxon>Streptophyta</taxon>
        <taxon>Embryophyta</taxon>
        <taxon>Tracheophyta</taxon>
        <taxon>Spermatophyta</taxon>
        <taxon>Magnoliopsida</taxon>
        <taxon>eudicotyledons</taxon>
        <taxon>Gunneridae</taxon>
        <taxon>Pentapetalae</taxon>
        <taxon>asterids</taxon>
        <taxon>lamiids</taxon>
        <taxon>Lamiales</taxon>
        <taxon>Pedaliaceae</taxon>
        <taxon>Sesamum</taxon>
    </lineage>
</organism>
<evidence type="ECO:0000256" key="1">
    <source>
        <dbReference type="ARBA" id="ARBA00009085"/>
    </source>
</evidence>
<dbReference type="Gene3D" id="3.90.70.10">
    <property type="entry name" value="Cysteine proteinases"/>
    <property type="match status" value="1"/>
</dbReference>
<reference evidence="5" key="2">
    <citation type="submission" date="2025-08" db="UniProtKB">
        <authorList>
            <consortium name="RefSeq"/>
        </authorList>
    </citation>
    <scope>IDENTIFICATION</scope>
</reference>
<dbReference type="InterPro" id="IPR018200">
    <property type="entry name" value="USP_CS"/>
</dbReference>
<dbReference type="FunFam" id="3.90.70.10:FF:000108">
    <property type="entry name" value="Ubiquitin carboxyl-terminal hydrolase"/>
    <property type="match status" value="1"/>
</dbReference>
<dbReference type="Pfam" id="PF00443">
    <property type="entry name" value="UCH"/>
    <property type="match status" value="1"/>
</dbReference>
<evidence type="ECO:0000259" key="3">
    <source>
        <dbReference type="PROSITE" id="PS50235"/>
    </source>
</evidence>
<dbReference type="Proteomes" id="UP000504604">
    <property type="component" value="Linkage group LG10"/>
</dbReference>
<dbReference type="GO" id="GO:0016579">
    <property type="term" value="P:protein deubiquitination"/>
    <property type="evidence" value="ECO:0007669"/>
    <property type="project" value="InterPro"/>
</dbReference>
<evidence type="ECO:0000313" key="4">
    <source>
        <dbReference type="Proteomes" id="UP000504604"/>
    </source>
</evidence>
<dbReference type="GeneID" id="105172148"/>
<proteinExistence type="inferred from homology"/>